<dbReference type="OrthoDB" id="7785529at2759"/>
<dbReference type="SUPFAM" id="SSF81296">
    <property type="entry name" value="E set domains"/>
    <property type="match status" value="1"/>
</dbReference>
<evidence type="ECO:0000313" key="3">
    <source>
        <dbReference type="EMBL" id="KAH7369024.1"/>
    </source>
</evidence>
<feature type="region of interest" description="Disordered" evidence="1">
    <location>
        <begin position="1"/>
        <end position="22"/>
    </location>
</feature>
<feature type="compositionally biased region" description="Polar residues" evidence="1">
    <location>
        <begin position="599"/>
        <end position="615"/>
    </location>
</feature>
<dbReference type="Proteomes" id="UP000813385">
    <property type="component" value="Unassembled WGS sequence"/>
</dbReference>
<feature type="compositionally biased region" description="Polar residues" evidence="1">
    <location>
        <begin position="305"/>
        <end position="315"/>
    </location>
</feature>
<feature type="compositionally biased region" description="Basic and acidic residues" evidence="1">
    <location>
        <begin position="251"/>
        <end position="263"/>
    </location>
</feature>
<dbReference type="InterPro" id="IPR014756">
    <property type="entry name" value="Ig_E-set"/>
</dbReference>
<sequence>MVDVASAVVSSSSPPSDSRSRPCQPIVAYMGGAYFNSNGASVDQQTPSRSFFSRFSLPIRGSRARHIADFHISPKEPHRQYNAGDHVHGAVNLTVLKPIRLTHLTVTLHGYVRVSKGPAVAERELTTPVLNGRPDAQYHGNGYASLFQDEVVLAGEGRLESAKYQFEFDLQLPKTALPSSIDFERGTISYMITATLTRPTPMSPTTSCDRKISLVEKIDVGTLAPPRPQTIYLEPISKRRKRKQITPVPHGTERPHTTTDATDRVSVCDSAVDQSVTSEDTAHELNESPRSPTQPDVRSEISDDSGLTTSSNMSDRGTEFRELRVAQTNAKLQAVDEKTITATIELLKGGAVAGDMATIKVSVQHIKRLKSMHGVIVTLYRQGRIDTAPPASSFIGTSRDDSRKVQKEELYPRSRTGLGGLTISSATSLSVFRKDLSQTIAPLLVHPPTLETTVTASVKVPEDAFPTIKNVPGEMVSFKYHIEVVVDLGGRLANHLSGGTQTSSAPSENANYMSRGTNVIDTDRLRREKGVISVNFELVMGTEDSMRGRARANTMRTYQMHEHAMNPEEVISPWSENNSERADSGPGYWPHSTAPRSVRAQSLTRQLTNGTTRPSHSPEEDAPAYVPPPQITDEVHLSEKERIRRHEERLLPSQPPQNPMAGPSSSAPPHVPEPNIYSEDDDEPGPSAPVLNGSGHPDSSVAAHDEHAPSVPTLDDLAGPSGQTEDKQELERQRLLHEASAPPEFPDDYEAGPSSASAPPQTELEPSAPALGEEDSYGMNYSYRQEAGGPSTQRDAAPGHEPLPAYQR</sequence>
<feature type="region of interest" description="Disordered" evidence="1">
    <location>
        <begin position="226"/>
        <end position="317"/>
    </location>
</feature>
<dbReference type="InterPro" id="IPR050357">
    <property type="entry name" value="Arrestin_domain-protein"/>
</dbReference>
<accession>A0A8K0TSW9</accession>
<dbReference type="AlphaFoldDB" id="A0A8K0TSW9"/>
<dbReference type="PANTHER" id="PTHR11188:SF161">
    <property type="entry name" value="PH-RESPONSE REGULATOR PROTEIN PALF_RIM8"/>
    <property type="match status" value="1"/>
</dbReference>
<dbReference type="GO" id="GO:0070086">
    <property type="term" value="P:ubiquitin-dependent endocytosis"/>
    <property type="evidence" value="ECO:0007669"/>
    <property type="project" value="TreeGrafter"/>
</dbReference>
<evidence type="ECO:0000313" key="4">
    <source>
        <dbReference type="Proteomes" id="UP000813385"/>
    </source>
</evidence>
<gene>
    <name evidence="3" type="ORF">B0T11DRAFT_69582</name>
</gene>
<name>A0A8K0TSW9_9PEZI</name>
<dbReference type="EMBL" id="JAGPXD010000002">
    <property type="protein sequence ID" value="KAH7369024.1"/>
    <property type="molecule type" value="Genomic_DNA"/>
</dbReference>
<comment type="caution">
    <text evidence="3">The sequence shown here is derived from an EMBL/GenBank/DDBJ whole genome shotgun (WGS) entry which is preliminary data.</text>
</comment>
<dbReference type="GO" id="GO:0031625">
    <property type="term" value="F:ubiquitin protein ligase binding"/>
    <property type="evidence" value="ECO:0007669"/>
    <property type="project" value="TreeGrafter"/>
</dbReference>
<dbReference type="GO" id="GO:0030674">
    <property type="term" value="F:protein-macromolecule adaptor activity"/>
    <property type="evidence" value="ECO:0007669"/>
    <property type="project" value="TreeGrafter"/>
</dbReference>
<feature type="compositionally biased region" description="Low complexity" evidence="1">
    <location>
        <begin position="1"/>
        <end position="17"/>
    </location>
</feature>
<feature type="region of interest" description="Disordered" evidence="1">
    <location>
        <begin position="566"/>
        <end position="631"/>
    </location>
</feature>
<evidence type="ECO:0000259" key="2">
    <source>
        <dbReference type="Pfam" id="PF00339"/>
    </source>
</evidence>
<dbReference type="InterPro" id="IPR014752">
    <property type="entry name" value="Arrestin-like_C"/>
</dbReference>
<dbReference type="GO" id="GO:0005829">
    <property type="term" value="C:cytosol"/>
    <property type="evidence" value="ECO:0007669"/>
    <property type="project" value="TreeGrafter"/>
</dbReference>
<feature type="region of interest" description="Disordered" evidence="1">
    <location>
        <begin position="648"/>
        <end position="808"/>
    </location>
</feature>
<proteinExistence type="predicted"/>
<protein>
    <submittedName>
        <fullName evidence="3">PH-response regulator protein palF/RIM8</fullName>
    </submittedName>
</protein>
<dbReference type="GO" id="GO:0005886">
    <property type="term" value="C:plasma membrane"/>
    <property type="evidence" value="ECO:0007669"/>
    <property type="project" value="TreeGrafter"/>
</dbReference>
<evidence type="ECO:0000256" key="1">
    <source>
        <dbReference type="SAM" id="MobiDB-lite"/>
    </source>
</evidence>
<feature type="domain" description="Arrestin-like N-terminal" evidence="2">
    <location>
        <begin position="71"/>
        <end position="220"/>
    </location>
</feature>
<reference evidence="3" key="1">
    <citation type="journal article" date="2021" name="Nat. Commun.">
        <title>Genetic determinants of endophytism in the Arabidopsis root mycobiome.</title>
        <authorList>
            <person name="Mesny F."/>
            <person name="Miyauchi S."/>
            <person name="Thiergart T."/>
            <person name="Pickel B."/>
            <person name="Atanasova L."/>
            <person name="Karlsson M."/>
            <person name="Huettel B."/>
            <person name="Barry K.W."/>
            <person name="Haridas S."/>
            <person name="Chen C."/>
            <person name="Bauer D."/>
            <person name="Andreopoulos W."/>
            <person name="Pangilinan J."/>
            <person name="LaButti K."/>
            <person name="Riley R."/>
            <person name="Lipzen A."/>
            <person name="Clum A."/>
            <person name="Drula E."/>
            <person name="Henrissat B."/>
            <person name="Kohler A."/>
            <person name="Grigoriev I.V."/>
            <person name="Martin F.M."/>
            <person name="Hacquard S."/>
        </authorList>
    </citation>
    <scope>NUCLEOTIDE SEQUENCE</scope>
    <source>
        <strain evidence="3">MPI-CAGE-AT-0016</strain>
    </source>
</reference>
<dbReference type="Pfam" id="PF00339">
    <property type="entry name" value="Arrestin_N"/>
    <property type="match status" value="1"/>
</dbReference>
<dbReference type="Gene3D" id="2.60.40.640">
    <property type="match status" value="1"/>
</dbReference>
<keyword evidence="4" id="KW-1185">Reference proteome</keyword>
<feature type="compositionally biased region" description="Basic and acidic residues" evidence="1">
    <location>
        <begin position="724"/>
        <end position="737"/>
    </location>
</feature>
<dbReference type="InterPro" id="IPR011021">
    <property type="entry name" value="Arrestin-like_N"/>
</dbReference>
<organism evidence="3 4">
    <name type="scientific">Plectosphaerella cucumerina</name>
    <dbReference type="NCBI Taxonomy" id="40658"/>
    <lineage>
        <taxon>Eukaryota</taxon>
        <taxon>Fungi</taxon>
        <taxon>Dikarya</taxon>
        <taxon>Ascomycota</taxon>
        <taxon>Pezizomycotina</taxon>
        <taxon>Sordariomycetes</taxon>
        <taxon>Hypocreomycetidae</taxon>
        <taxon>Glomerellales</taxon>
        <taxon>Plectosphaerellaceae</taxon>
        <taxon>Plectosphaerella</taxon>
    </lineage>
</organism>
<dbReference type="PANTHER" id="PTHR11188">
    <property type="entry name" value="ARRESTIN DOMAIN CONTAINING PROTEIN"/>
    <property type="match status" value="1"/>
</dbReference>